<dbReference type="GO" id="GO:0003677">
    <property type="term" value="F:DNA binding"/>
    <property type="evidence" value="ECO:0007669"/>
    <property type="project" value="UniProtKB-KW"/>
</dbReference>
<dbReference type="InterPro" id="IPR047952">
    <property type="entry name" value="Transpos_IS4"/>
</dbReference>
<comment type="caution">
    <text evidence="8">The sequence shown here is derived from an EMBL/GenBank/DDBJ whole genome shotgun (WGS) entry which is preliminary data.</text>
</comment>
<dbReference type="GO" id="GO:0004803">
    <property type="term" value="F:transposase activity"/>
    <property type="evidence" value="ECO:0007669"/>
    <property type="project" value="InterPro"/>
</dbReference>
<reference evidence="8 9" key="1">
    <citation type="journal article" date="2021" name="Elife">
        <title>Chloroplast acquisition without the gene transfer in kleptoplastic sea slugs, Plakobranchus ocellatus.</title>
        <authorList>
            <person name="Maeda T."/>
            <person name="Takahashi S."/>
            <person name="Yoshida T."/>
            <person name="Shimamura S."/>
            <person name="Takaki Y."/>
            <person name="Nagai Y."/>
            <person name="Toyoda A."/>
            <person name="Suzuki Y."/>
            <person name="Arimoto A."/>
            <person name="Ishii H."/>
            <person name="Satoh N."/>
            <person name="Nishiyama T."/>
            <person name="Hasebe M."/>
            <person name="Maruyama T."/>
            <person name="Minagawa J."/>
            <person name="Obokata J."/>
            <person name="Shigenobu S."/>
        </authorList>
    </citation>
    <scope>NUCLEOTIDE SEQUENCE [LARGE SCALE GENOMIC DNA]</scope>
</reference>
<keyword evidence="3" id="KW-0238">DNA-binding</keyword>
<evidence type="ECO:0000256" key="5">
    <source>
        <dbReference type="SAM" id="Phobius"/>
    </source>
</evidence>
<keyword evidence="2" id="KW-0815">Transposition</keyword>
<evidence type="ECO:0000256" key="1">
    <source>
        <dbReference type="ARBA" id="ARBA00010075"/>
    </source>
</evidence>
<keyword evidence="4" id="KW-0233">DNA recombination</keyword>
<dbReference type="GO" id="GO:0006313">
    <property type="term" value="P:DNA transposition"/>
    <property type="evidence" value="ECO:0007669"/>
    <property type="project" value="InterPro"/>
</dbReference>
<dbReference type="InterPro" id="IPR012337">
    <property type="entry name" value="RNaseH-like_sf"/>
</dbReference>
<protein>
    <submittedName>
        <fullName evidence="8">Transposase</fullName>
    </submittedName>
</protein>
<dbReference type="Gene3D" id="3.90.350.10">
    <property type="entry name" value="Transposase Inhibitor Protein From Tn5, Chain A, domain 1"/>
    <property type="match status" value="1"/>
</dbReference>
<dbReference type="Pfam" id="PF14294">
    <property type="entry name" value="DUF4372"/>
    <property type="match status" value="1"/>
</dbReference>
<dbReference type="Proteomes" id="UP000762676">
    <property type="component" value="Unassembled WGS sequence"/>
</dbReference>
<feature type="domain" description="DUF4372" evidence="7">
    <location>
        <begin position="17"/>
        <end position="89"/>
    </location>
</feature>
<organism evidence="8 9">
    <name type="scientific">Elysia marginata</name>
    <dbReference type="NCBI Taxonomy" id="1093978"/>
    <lineage>
        <taxon>Eukaryota</taxon>
        <taxon>Metazoa</taxon>
        <taxon>Spiralia</taxon>
        <taxon>Lophotrochozoa</taxon>
        <taxon>Mollusca</taxon>
        <taxon>Gastropoda</taxon>
        <taxon>Heterobranchia</taxon>
        <taxon>Euthyneura</taxon>
        <taxon>Panpulmonata</taxon>
        <taxon>Sacoglossa</taxon>
        <taxon>Placobranchoidea</taxon>
        <taxon>Plakobranchidae</taxon>
        <taxon>Elysia</taxon>
    </lineage>
</organism>
<dbReference type="InterPro" id="IPR025399">
    <property type="entry name" value="DUF4372"/>
</dbReference>
<dbReference type="AlphaFoldDB" id="A0AAV4FCB9"/>
<dbReference type="PANTHER" id="PTHR33258:SF1">
    <property type="entry name" value="TRANSPOSASE INSL FOR INSERTION SEQUENCE ELEMENT IS186A-RELATED"/>
    <property type="match status" value="1"/>
</dbReference>
<evidence type="ECO:0000259" key="7">
    <source>
        <dbReference type="Pfam" id="PF14294"/>
    </source>
</evidence>
<sequence>MKLQNTLIIEESGLSHYNTAFHQLLKPLSRHEFERSAKRHHVGQKLRSASRWDQFIGLAMSQLSGRQSLRDIESNLASQRNKLYHLGAKPVARSTLARINEKQPAELYEELFYKLLKRCQSAPSKHKFRFKNPLISLDASHIDLSVKIFPWAKISKDKASVKLNVGLNHGNMLPEFVAINDGIEHDMVEGRQCQFSKDSIVVFDKGYIDYQWFVRLTQQGVYFVTRQRPNCVYSVLEEHKVLTSKGVLKDQTIQLDSDHAKKRGAPKLRRMEFVGKETGKHFVFITNHFDLAASTIAAIYKDRWQVELFFKAVKQNLKISAFVGTSRNAILTQVWIAMITYLLLAFARHSAKAGWTVQRIMRVIQVNLFERKNLKEILQPDPGRQKKNGPQMRLIA</sequence>
<feature type="domain" description="Transposase IS4-like" evidence="6">
    <location>
        <begin position="152"/>
        <end position="343"/>
    </location>
</feature>
<feature type="transmembrane region" description="Helical" evidence="5">
    <location>
        <begin position="329"/>
        <end position="347"/>
    </location>
</feature>
<keyword evidence="9" id="KW-1185">Reference proteome</keyword>
<gene>
    <name evidence="8" type="ORF">ElyMa_005665600</name>
</gene>
<evidence type="ECO:0000256" key="3">
    <source>
        <dbReference type="ARBA" id="ARBA00023125"/>
    </source>
</evidence>
<dbReference type="InterPro" id="IPR002559">
    <property type="entry name" value="Transposase_11"/>
</dbReference>
<proteinExistence type="inferred from homology"/>
<evidence type="ECO:0000256" key="4">
    <source>
        <dbReference type="ARBA" id="ARBA00023172"/>
    </source>
</evidence>
<dbReference type="NCBIfam" id="NF033592">
    <property type="entry name" value="transpos_IS4_1"/>
    <property type="match status" value="1"/>
</dbReference>
<dbReference type="PANTHER" id="PTHR33258">
    <property type="entry name" value="TRANSPOSASE INSL FOR INSERTION SEQUENCE ELEMENT IS186A-RELATED"/>
    <property type="match status" value="1"/>
</dbReference>
<dbReference type="Pfam" id="PF01609">
    <property type="entry name" value="DDE_Tnp_1"/>
    <property type="match status" value="1"/>
</dbReference>
<evidence type="ECO:0000313" key="9">
    <source>
        <dbReference type="Proteomes" id="UP000762676"/>
    </source>
</evidence>
<keyword evidence="5" id="KW-0812">Transmembrane</keyword>
<comment type="similarity">
    <text evidence="1">Belongs to the transposase 11 family.</text>
</comment>
<dbReference type="SUPFAM" id="SSF53098">
    <property type="entry name" value="Ribonuclease H-like"/>
    <property type="match status" value="1"/>
</dbReference>
<name>A0AAV4FCB9_9GAST</name>
<keyword evidence="5" id="KW-0472">Membrane</keyword>
<dbReference type="EMBL" id="BMAT01011345">
    <property type="protein sequence ID" value="GFR70934.1"/>
    <property type="molecule type" value="Genomic_DNA"/>
</dbReference>
<evidence type="ECO:0000259" key="6">
    <source>
        <dbReference type="Pfam" id="PF01609"/>
    </source>
</evidence>
<keyword evidence="5" id="KW-1133">Transmembrane helix</keyword>
<accession>A0AAV4FCB9</accession>
<evidence type="ECO:0000256" key="2">
    <source>
        <dbReference type="ARBA" id="ARBA00022578"/>
    </source>
</evidence>
<evidence type="ECO:0000313" key="8">
    <source>
        <dbReference type="EMBL" id="GFR70934.1"/>
    </source>
</evidence>